<evidence type="ECO:0000313" key="2">
    <source>
        <dbReference type="EMBL" id="GFU23264.1"/>
    </source>
</evidence>
<sequence>MKLAKNVNRELIIESLLKSIRLKDQMIDTLQRECTELKLEQEELKKNNEYLQKEIKAEPVISYIVNDYRRIESLLSTSDNEIGLEPVSKWCRSLSKSNNDKM</sequence>
<organism evidence="2 3">
    <name type="scientific">Nephila pilipes</name>
    <name type="common">Giant wood spider</name>
    <name type="synonym">Nephila maculata</name>
    <dbReference type="NCBI Taxonomy" id="299642"/>
    <lineage>
        <taxon>Eukaryota</taxon>
        <taxon>Metazoa</taxon>
        <taxon>Ecdysozoa</taxon>
        <taxon>Arthropoda</taxon>
        <taxon>Chelicerata</taxon>
        <taxon>Arachnida</taxon>
        <taxon>Araneae</taxon>
        <taxon>Araneomorphae</taxon>
        <taxon>Entelegynae</taxon>
        <taxon>Araneoidea</taxon>
        <taxon>Nephilidae</taxon>
        <taxon>Nephila</taxon>
    </lineage>
</organism>
<dbReference type="Proteomes" id="UP000887013">
    <property type="component" value="Unassembled WGS sequence"/>
</dbReference>
<proteinExistence type="predicted"/>
<protein>
    <submittedName>
        <fullName evidence="2">Uncharacterized protein</fullName>
    </submittedName>
</protein>
<dbReference type="EMBL" id="BMAW01031917">
    <property type="protein sequence ID" value="GFU23264.1"/>
    <property type="molecule type" value="Genomic_DNA"/>
</dbReference>
<name>A0A8X6QI10_NEPPI</name>
<evidence type="ECO:0000313" key="3">
    <source>
        <dbReference type="Proteomes" id="UP000887013"/>
    </source>
</evidence>
<reference evidence="2" key="1">
    <citation type="submission" date="2020-08" db="EMBL/GenBank/DDBJ databases">
        <title>Multicomponent nature underlies the extraordinary mechanical properties of spider dragline silk.</title>
        <authorList>
            <person name="Kono N."/>
            <person name="Nakamura H."/>
            <person name="Mori M."/>
            <person name="Yoshida Y."/>
            <person name="Ohtoshi R."/>
            <person name="Malay A.D."/>
            <person name="Moran D.A.P."/>
            <person name="Tomita M."/>
            <person name="Numata K."/>
            <person name="Arakawa K."/>
        </authorList>
    </citation>
    <scope>NUCLEOTIDE SEQUENCE</scope>
</reference>
<keyword evidence="1" id="KW-0175">Coiled coil</keyword>
<comment type="caution">
    <text evidence="2">The sequence shown here is derived from an EMBL/GenBank/DDBJ whole genome shotgun (WGS) entry which is preliminary data.</text>
</comment>
<dbReference type="AlphaFoldDB" id="A0A8X6QI10"/>
<gene>
    <name evidence="2" type="ORF">NPIL_513741</name>
</gene>
<evidence type="ECO:0000256" key="1">
    <source>
        <dbReference type="SAM" id="Coils"/>
    </source>
</evidence>
<keyword evidence="3" id="KW-1185">Reference proteome</keyword>
<feature type="coiled-coil region" evidence="1">
    <location>
        <begin position="20"/>
        <end position="54"/>
    </location>
</feature>
<accession>A0A8X6QI10</accession>